<dbReference type="AlphaFoldDB" id="A0A7R9SZN0"/>
<protein>
    <recommendedName>
        <fullName evidence="2">Protein root UVB sensitive/RUS domain-containing protein</fullName>
    </recommendedName>
</protein>
<accession>A0A7R9SZN0</accession>
<sequence length="546" mass="59782">MAPRPRATITFYNERCQIASASDVGDASSSKRGASRGGSLIPLPLLERRPGASRATLRYACVDGKLRVMRLNEYDDAERGNGGQRMDKALRDAARRCVERAQHALLPEPSSVTNDYWEYAKFRFAQRIASSCISVFATQQMLTAVGLGASRTLPAAAAVNWVLKDGLGRLGKLSVAANFGRTFDSDVKRFRFTSSVVYDASSFIEIITPYFPQHFLPLATVANIGKSVGITTANVVRAPIQRTFILEENLAEVAAKTSAQQVLADNIGLALAVGAAKTVSKVATVRPEIRRALPVFAFGPLAALDLICIYKELKAVQLRTINKERAEIIAEAFVKEREIPSRAHVADAERLFIPARLDKSNLPLSVTSIGEACPTPKSLINALSSKKGRGAARPYILAYEPGASKKRVILNGRRISAPKQRANGRQKNGSKFRFPWHRKRTGLKGRALLALSDKASSKDVLCAILQVAHMRSLPYRPDLTADEAYVWALQESETLARRDIDGFTADLSKQGWNHERILLSSAERAPYSVNNVPALLDALRASERDS</sequence>
<dbReference type="InterPro" id="IPR006968">
    <property type="entry name" value="RUS_fam"/>
</dbReference>
<dbReference type="InterPro" id="IPR054549">
    <property type="entry name" value="UVB_sens_RUS_dom"/>
</dbReference>
<feature type="domain" description="Protein root UVB sensitive/RUS" evidence="2">
    <location>
        <begin position="93"/>
        <end position="336"/>
    </location>
</feature>
<proteinExistence type="inferred from homology"/>
<evidence type="ECO:0000313" key="3">
    <source>
        <dbReference type="EMBL" id="CAD8219803.1"/>
    </source>
</evidence>
<gene>
    <name evidence="3" type="ORF">OLUC0939_LOCUS522</name>
</gene>
<dbReference type="PANTHER" id="PTHR12770">
    <property type="entry name" value="RUS1 FAMILY PROTEIN C16ORF58"/>
    <property type="match status" value="1"/>
</dbReference>
<comment type="similarity">
    <text evidence="1">Belongs to the RUS1 family.</text>
</comment>
<evidence type="ECO:0000256" key="1">
    <source>
        <dbReference type="ARBA" id="ARBA00007558"/>
    </source>
</evidence>
<organism evidence="3">
    <name type="scientific">Ostreococcus sp. 'lucimarinus'</name>
    <dbReference type="NCBI Taxonomy" id="242159"/>
    <lineage>
        <taxon>Eukaryota</taxon>
        <taxon>Viridiplantae</taxon>
        <taxon>Chlorophyta</taxon>
        <taxon>Mamiellophyceae</taxon>
        <taxon>Mamiellales</taxon>
        <taxon>Bathycoccaceae</taxon>
        <taxon>Ostreococcus</taxon>
    </lineage>
</organism>
<name>A0A7R9SZN0_9CHLO</name>
<reference evidence="3" key="1">
    <citation type="submission" date="2021-01" db="EMBL/GenBank/DDBJ databases">
        <authorList>
            <person name="Corre E."/>
            <person name="Pelletier E."/>
            <person name="Niang G."/>
            <person name="Scheremetjew M."/>
            <person name="Finn R."/>
            <person name="Kale V."/>
            <person name="Holt S."/>
            <person name="Cochrane G."/>
            <person name="Meng A."/>
            <person name="Brown T."/>
            <person name="Cohen L."/>
        </authorList>
    </citation>
    <scope>NUCLEOTIDE SEQUENCE</scope>
    <source>
        <strain evidence="3">Clade-A-BCC118000</strain>
    </source>
</reference>
<evidence type="ECO:0000259" key="2">
    <source>
        <dbReference type="Pfam" id="PF04884"/>
    </source>
</evidence>
<dbReference type="EMBL" id="HBDX01000574">
    <property type="protein sequence ID" value="CAD8219803.1"/>
    <property type="molecule type" value="Transcribed_RNA"/>
</dbReference>
<dbReference type="PANTHER" id="PTHR12770:SF29">
    <property type="entry name" value="PROTEIN ROOT UVB SENSITIVE 4"/>
    <property type="match status" value="1"/>
</dbReference>
<dbReference type="Pfam" id="PF04884">
    <property type="entry name" value="UVB_sens_prot"/>
    <property type="match status" value="1"/>
</dbReference>